<keyword evidence="3" id="KW-1185">Reference proteome</keyword>
<feature type="region of interest" description="Disordered" evidence="1">
    <location>
        <begin position="182"/>
        <end position="333"/>
    </location>
</feature>
<protein>
    <submittedName>
        <fullName evidence="2">Uncharacterized protein</fullName>
    </submittedName>
</protein>
<reference evidence="2" key="1">
    <citation type="journal article" date="2020" name="Stud. Mycol.">
        <title>101 Dothideomycetes genomes: a test case for predicting lifestyles and emergence of pathogens.</title>
        <authorList>
            <person name="Haridas S."/>
            <person name="Albert R."/>
            <person name="Binder M."/>
            <person name="Bloem J."/>
            <person name="Labutti K."/>
            <person name="Salamov A."/>
            <person name="Andreopoulos B."/>
            <person name="Baker S."/>
            <person name="Barry K."/>
            <person name="Bills G."/>
            <person name="Bluhm B."/>
            <person name="Cannon C."/>
            <person name="Castanera R."/>
            <person name="Culley D."/>
            <person name="Daum C."/>
            <person name="Ezra D."/>
            <person name="Gonzalez J."/>
            <person name="Henrissat B."/>
            <person name="Kuo A."/>
            <person name="Liang C."/>
            <person name="Lipzen A."/>
            <person name="Lutzoni F."/>
            <person name="Magnuson J."/>
            <person name="Mondo S."/>
            <person name="Nolan M."/>
            <person name="Ohm R."/>
            <person name="Pangilinan J."/>
            <person name="Park H.-J."/>
            <person name="Ramirez L."/>
            <person name="Alfaro M."/>
            <person name="Sun H."/>
            <person name="Tritt A."/>
            <person name="Yoshinaga Y."/>
            <person name="Zwiers L.-H."/>
            <person name="Turgeon B."/>
            <person name="Goodwin S."/>
            <person name="Spatafora J."/>
            <person name="Crous P."/>
            <person name="Grigoriev I."/>
        </authorList>
    </citation>
    <scope>NUCLEOTIDE SEQUENCE</scope>
    <source>
        <strain evidence="2">ATCC 16933</strain>
    </source>
</reference>
<feature type="region of interest" description="Disordered" evidence="1">
    <location>
        <begin position="19"/>
        <end position="55"/>
    </location>
</feature>
<sequence length="333" mass="38296">MNSSGSSVEELVARSTIQDFGDFRDLTPPLDPEADEEESRSIEDQARKDLEREGCPPCYPTNLEFPLRDIPEKYQGVISYWKSFPGTDDVVLRAQLSDWERFRQQSRLENWVEFQNYHIHIHERLEKEIDDLKRELNVSRKEGRHKNLLRWIEWERMTMDAVRPPSVEGEHDDQDGALITAQESSGFDRQMRRPKARGVLGQIRVSKTEPQKGSKQGRKRKTPKAAPAIQDAGPPQSSVSLNPDSLESKPRSTNKETGLRQMRPQRVSKVKRSADASSKLPPAVPLLQAGQKRALDRARPKYQRSPQRPQPAVVKTRSGRVPRRPEKWVPDTW</sequence>
<proteinExistence type="predicted"/>
<dbReference type="OrthoDB" id="5413908at2759"/>
<name>A0A6A6NP48_9PEZI</name>
<feature type="compositionally biased region" description="Basic and acidic residues" evidence="1">
    <location>
        <begin position="323"/>
        <end position="333"/>
    </location>
</feature>
<evidence type="ECO:0000313" key="3">
    <source>
        <dbReference type="Proteomes" id="UP000799766"/>
    </source>
</evidence>
<feature type="compositionally biased region" description="Basic and acidic residues" evidence="1">
    <location>
        <begin position="246"/>
        <end position="258"/>
    </location>
</feature>
<dbReference type="AlphaFoldDB" id="A0A6A6NP48"/>
<dbReference type="EMBL" id="MU001697">
    <property type="protein sequence ID" value="KAF2453501.1"/>
    <property type="molecule type" value="Genomic_DNA"/>
</dbReference>
<evidence type="ECO:0000256" key="1">
    <source>
        <dbReference type="SAM" id="MobiDB-lite"/>
    </source>
</evidence>
<organism evidence="2 3">
    <name type="scientific">Lineolata rhizophorae</name>
    <dbReference type="NCBI Taxonomy" id="578093"/>
    <lineage>
        <taxon>Eukaryota</taxon>
        <taxon>Fungi</taxon>
        <taxon>Dikarya</taxon>
        <taxon>Ascomycota</taxon>
        <taxon>Pezizomycotina</taxon>
        <taxon>Dothideomycetes</taxon>
        <taxon>Dothideomycetes incertae sedis</taxon>
        <taxon>Lineolatales</taxon>
        <taxon>Lineolataceae</taxon>
        <taxon>Lineolata</taxon>
    </lineage>
</organism>
<accession>A0A6A6NP48</accession>
<gene>
    <name evidence="2" type="ORF">BDY21DRAFT_367029</name>
</gene>
<feature type="compositionally biased region" description="Basic and acidic residues" evidence="1">
    <location>
        <begin position="39"/>
        <end position="54"/>
    </location>
</feature>
<dbReference type="Proteomes" id="UP000799766">
    <property type="component" value="Unassembled WGS sequence"/>
</dbReference>
<feature type="compositionally biased region" description="Polar residues" evidence="1">
    <location>
        <begin position="235"/>
        <end position="245"/>
    </location>
</feature>
<evidence type="ECO:0000313" key="2">
    <source>
        <dbReference type="EMBL" id="KAF2453501.1"/>
    </source>
</evidence>